<reference evidence="1 2" key="1">
    <citation type="journal article" date="2021" name="Nat. Plants">
        <title>The Taxus genome provides insights into paclitaxel biosynthesis.</title>
        <authorList>
            <person name="Xiong X."/>
            <person name="Gou J."/>
            <person name="Liao Q."/>
            <person name="Li Y."/>
            <person name="Zhou Q."/>
            <person name="Bi G."/>
            <person name="Li C."/>
            <person name="Du R."/>
            <person name="Wang X."/>
            <person name="Sun T."/>
            <person name="Guo L."/>
            <person name="Liang H."/>
            <person name="Lu P."/>
            <person name="Wu Y."/>
            <person name="Zhang Z."/>
            <person name="Ro D.K."/>
            <person name="Shang Y."/>
            <person name="Huang S."/>
            <person name="Yan J."/>
        </authorList>
    </citation>
    <scope>NUCLEOTIDE SEQUENCE [LARGE SCALE GENOMIC DNA]</scope>
    <source>
        <strain evidence="1">Ta-2019</strain>
    </source>
</reference>
<proteinExistence type="predicted"/>
<dbReference type="PANTHER" id="PTHR34539:SF19">
    <property type="entry name" value="T6J4.11 PROTEIN"/>
    <property type="match status" value="1"/>
</dbReference>
<sequence length="203" mass="22623">IIIMSVLLQKRSREDETLLDSAKRFHGNTEEQFRYLFQEFESADELPQEEKCGPSEEVVSRVMRSLEEEIGLTSCSKSHERSGGSFGLKINDSAASDMTSRCEIQSPDYGEIDLDFLFGASDDELGIPTSTLQNIENQTLPSSLPEDEGFHISLDLSQNAEQKGFVDNWLSEEDFVDYSMQFDSAALHIVSEGASIDGDYSAP</sequence>
<dbReference type="EMBL" id="JAHRHJ020000006">
    <property type="protein sequence ID" value="KAH9312556.1"/>
    <property type="molecule type" value="Genomic_DNA"/>
</dbReference>
<dbReference type="AlphaFoldDB" id="A0AA38FXS5"/>
<evidence type="ECO:0000313" key="1">
    <source>
        <dbReference type="EMBL" id="KAH9312556.1"/>
    </source>
</evidence>
<evidence type="ECO:0000313" key="2">
    <source>
        <dbReference type="Proteomes" id="UP000824469"/>
    </source>
</evidence>
<dbReference type="OMA" id="CSKSHER"/>
<gene>
    <name evidence="1" type="ORF">KI387_027591</name>
</gene>
<keyword evidence="2" id="KW-1185">Reference proteome</keyword>
<dbReference type="PANTHER" id="PTHR34539">
    <property type="entry name" value="T6J4.11 PROTEIN"/>
    <property type="match status" value="1"/>
</dbReference>
<protein>
    <submittedName>
        <fullName evidence="1">Uncharacterized protein</fullName>
    </submittedName>
</protein>
<name>A0AA38FXS5_TAXCH</name>
<organism evidence="1 2">
    <name type="scientific">Taxus chinensis</name>
    <name type="common">Chinese yew</name>
    <name type="synonym">Taxus wallichiana var. chinensis</name>
    <dbReference type="NCBI Taxonomy" id="29808"/>
    <lineage>
        <taxon>Eukaryota</taxon>
        <taxon>Viridiplantae</taxon>
        <taxon>Streptophyta</taxon>
        <taxon>Embryophyta</taxon>
        <taxon>Tracheophyta</taxon>
        <taxon>Spermatophyta</taxon>
        <taxon>Pinopsida</taxon>
        <taxon>Pinidae</taxon>
        <taxon>Conifers II</taxon>
        <taxon>Cupressales</taxon>
        <taxon>Taxaceae</taxon>
        <taxon>Taxus</taxon>
    </lineage>
</organism>
<comment type="caution">
    <text evidence="1">The sequence shown here is derived from an EMBL/GenBank/DDBJ whole genome shotgun (WGS) entry which is preliminary data.</text>
</comment>
<feature type="non-terminal residue" evidence="1">
    <location>
        <position position="1"/>
    </location>
</feature>
<dbReference type="Proteomes" id="UP000824469">
    <property type="component" value="Unassembled WGS sequence"/>
</dbReference>
<accession>A0AA38FXS5</accession>